<evidence type="ECO:0000256" key="5">
    <source>
        <dbReference type="ARBA" id="ARBA00023284"/>
    </source>
</evidence>
<dbReference type="STRING" id="34062.AXE82_04050"/>
<dbReference type="PANTHER" id="PTHR30111:SF1">
    <property type="entry name" value="33 KDA CHAPERONIN"/>
    <property type="match status" value="1"/>
</dbReference>
<keyword evidence="1" id="KW-0963">Cytoplasm</keyword>
<dbReference type="Proteomes" id="UP000229340">
    <property type="component" value="Chromosome"/>
</dbReference>
<gene>
    <name evidence="6" type="ORF">NP7_07955</name>
</gene>
<keyword evidence="3" id="KW-1015">Disulfide bond</keyword>
<dbReference type="Gene3D" id="3.90.1280.10">
    <property type="entry name" value="HSP33 redox switch-like"/>
    <property type="match status" value="1"/>
</dbReference>
<keyword evidence="4" id="KW-0143">Chaperone</keyword>
<dbReference type="AlphaFoldDB" id="A0A2D2LVX7"/>
<protein>
    <submittedName>
        <fullName evidence="6">Redox-regulated molecular chaperone Hsp33</fullName>
    </submittedName>
</protein>
<dbReference type="CDD" id="cd00498">
    <property type="entry name" value="Hsp33"/>
    <property type="match status" value="1"/>
</dbReference>
<dbReference type="SUPFAM" id="SSF64397">
    <property type="entry name" value="Hsp33 domain"/>
    <property type="match status" value="1"/>
</dbReference>
<keyword evidence="5" id="KW-0676">Redox-active center</keyword>
<evidence type="ECO:0000256" key="2">
    <source>
        <dbReference type="ARBA" id="ARBA00022833"/>
    </source>
</evidence>
<evidence type="ECO:0000313" key="7">
    <source>
        <dbReference type="Proteomes" id="UP000229340"/>
    </source>
</evidence>
<dbReference type="SUPFAM" id="SSF118352">
    <property type="entry name" value="HSP33 redox switch-like"/>
    <property type="match status" value="1"/>
</dbReference>
<evidence type="ECO:0000256" key="1">
    <source>
        <dbReference type="ARBA" id="ARBA00022490"/>
    </source>
</evidence>
<proteinExistence type="predicted"/>
<reference evidence="7" key="1">
    <citation type="submission" date="2017-11" db="EMBL/GenBank/DDBJ databases">
        <title>Complete genome sequence of Moraxella osloensis NP7 isolated from human skin.</title>
        <authorList>
            <person name="Lee K."/>
            <person name="Lim J.Y."/>
            <person name="Hwang I."/>
        </authorList>
    </citation>
    <scope>NUCLEOTIDE SEQUENCE [LARGE SCALE GENOMIC DNA]</scope>
    <source>
        <strain evidence="7">NP7</strain>
    </source>
</reference>
<name>A0A2D2LVX7_FAUOS</name>
<evidence type="ECO:0000313" key="6">
    <source>
        <dbReference type="EMBL" id="ATR79181.1"/>
    </source>
</evidence>
<dbReference type="Gene3D" id="3.55.30.10">
    <property type="entry name" value="Hsp33 domain"/>
    <property type="match status" value="1"/>
</dbReference>
<dbReference type="Pfam" id="PF01430">
    <property type="entry name" value="HSP33"/>
    <property type="match status" value="1"/>
</dbReference>
<dbReference type="InterPro" id="IPR023212">
    <property type="entry name" value="Hsp33_helix_hairpin_bin_dom_sf"/>
</dbReference>
<evidence type="ECO:0000256" key="3">
    <source>
        <dbReference type="ARBA" id="ARBA00023157"/>
    </source>
</evidence>
<dbReference type="PIRSF" id="PIRSF005261">
    <property type="entry name" value="Heat_shock_Hsp33"/>
    <property type="match status" value="1"/>
</dbReference>
<dbReference type="Gene3D" id="1.10.287.480">
    <property type="entry name" value="helix hairpin bin"/>
    <property type="match status" value="1"/>
</dbReference>
<dbReference type="GO" id="GO:0051082">
    <property type="term" value="F:unfolded protein binding"/>
    <property type="evidence" value="ECO:0007669"/>
    <property type="project" value="InterPro"/>
</dbReference>
<dbReference type="GO" id="GO:0044183">
    <property type="term" value="F:protein folding chaperone"/>
    <property type="evidence" value="ECO:0007669"/>
    <property type="project" value="TreeGrafter"/>
</dbReference>
<dbReference type="PANTHER" id="PTHR30111">
    <property type="entry name" value="33 KDA CHAPERONIN"/>
    <property type="match status" value="1"/>
</dbReference>
<evidence type="ECO:0000256" key="4">
    <source>
        <dbReference type="ARBA" id="ARBA00023186"/>
    </source>
</evidence>
<dbReference type="InterPro" id="IPR000397">
    <property type="entry name" value="Heat_shock_Hsp33"/>
</dbReference>
<dbReference type="RefSeq" id="WP_100270398.1">
    <property type="nucleotide sequence ID" value="NZ_CP024443.1"/>
</dbReference>
<keyword evidence="2" id="KW-0862">Zinc</keyword>
<organism evidence="6 7">
    <name type="scientific">Faucicola osloensis</name>
    <name type="common">Moraxella osloensis</name>
    <dbReference type="NCBI Taxonomy" id="34062"/>
    <lineage>
        <taxon>Bacteria</taxon>
        <taxon>Pseudomonadati</taxon>
        <taxon>Pseudomonadota</taxon>
        <taxon>Gammaproteobacteria</taxon>
        <taxon>Moraxellales</taxon>
        <taxon>Moraxellaceae</taxon>
        <taxon>Faucicola</taxon>
    </lineage>
</organism>
<accession>A0A2D2LVX7</accession>
<dbReference type="InterPro" id="IPR016153">
    <property type="entry name" value="Heat_shock_Hsp33_N"/>
</dbReference>
<dbReference type="GO" id="GO:0005737">
    <property type="term" value="C:cytoplasm"/>
    <property type="evidence" value="ECO:0007669"/>
    <property type="project" value="InterPro"/>
</dbReference>
<dbReference type="GO" id="GO:0042026">
    <property type="term" value="P:protein refolding"/>
    <property type="evidence" value="ECO:0007669"/>
    <property type="project" value="TreeGrafter"/>
</dbReference>
<dbReference type="EMBL" id="CP024443">
    <property type="protein sequence ID" value="ATR79181.1"/>
    <property type="molecule type" value="Genomic_DNA"/>
</dbReference>
<sequence length="311" mass="34293">MTTATQALHDFDMRQRFYFDKSPVRGDVVRIKDSLQTILQQKNYPVALQKLLGEMLVAASLLIGTLKIEGRLSIQLQNSGAATDPKEDSLTWAMAECDHQGHIRGLAEWTGTWQSAQTANDAFAKLGKVGEGVVFINIQPDATYGTQAEGYQGIVERVADNLADCLAHYQQQSVQIPTLINLACDGEQAGGILLQLLPRTTEEEVEAVDNDLFPRLKILTKTLKAEELTTLPADEILYRLYHEEDVVTAEPMPLTFACTCSQQKSESAIFQLGKPAALEIANEHGGELALDCGFCAHVYYFDKNAINQIFA</sequence>
<dbReference type="InterPro" id="IPR016154">
    <property type="entry name" value="Heat_shock_Hsp33_C"/>
</dbReference>